<dbReference type="Pfam" id="PF00149">
    <property type="entry name" value="Metallophos"/>
    <property type="match status" value="1"/>
</dbReference>
<dbReference type="Proteomes" id="UP001595715">
    <property type="component" value="Unassembled WGS sequence"/>
</dbReference>
<dbReference type="EMBL" id="JBHSAM010000036">
    <property type="protein sequence ID" value="MFC4104067.1"/>
    <property type="molecule type" value="Genomic_DNA"/>
</dbReference>
<reference evidence="3" key="1">
    <citation type="journal article" date="2019" name="Int. J. Syst. Evol. Microbiol.">
        <title>The Global Catalogue of Microorganisms (GCM) 10K type strain sequencing project: providing services to taxonomists for standard genome sequencing and annotation.</title>
        <authorList>
            <consortium name="The Broad Institute Genomics Platform"/>
            <consortium name="The Broad Institute Genome Sequencing Center for Infectious Disease"/>
            <person name="Wu L."/>
            <person name="Ma J."/>
        </authorList>
    </citation>
    <scope>NUCLEOTIDE SEQUENCE [LARGE SCALE GENOMIC DNA]</scope>
    <source>
        <strain evidence="3">IBRC-M 10987</strain>
    </source>
</reference>
<gene>
    <name evidence="2" type="ORF">ACFOZ8_31055</name>
</gene>
<sequence length="211" mass="22841">MGSSRLFAISDIHGHVEGLRLLLKQADYRPGHDALVLLGDYIDTDPATYAALRTIRELVAEGAVALAGNMECALLERCARSGGDGLVSKALLQFAKALPLYHRQGGCVFVHAGLRPGVPLERQLPGDLVGIREEFWTTPYTGEETVVFGHTPTRRLGAEPGELWQGAGMLGIDTGAKHGLRLTLVELNGRMAYSCATVHGNRYADYRCAAW</sequence>
<evidence type="ECO:0000313" key="2">
    <source>
        <dbReference type="EMBL" id="MFC4104067.1"/>
    </source>
</evidence>
<organism evidence="2 3">
    <name type="scientific">Paenibacillus xanthanilyticus</name>
    <dbReference type="NCBI Taxonomy" id="1783531"/>
    <lineage>
        <taxon>Bacteria</taxon>
        <taxon>Bacillati</taxon>
        <taxon>Bacillota</taxon>
        <taxon>Bacilli</taxon>
        <taxon>Bacillales</taxon>
        <taxon>Paenibacillaceae</taxon>
        <taxon>Paenibacillus</taxon>
    </lineage>
</organism>
<dbReference type="PANTHER" id="PTHR42850:SF4">
    <property type="entry name" value="ZINC-DEPENDENT ENDOPOLYPHOSPHATASE"/>
    <property type="match status" value="1"/>
</dbReference>
<evidence type="ECO:0000313" key="3">
    <source>
        <dbReference type="Proteomes" id="UP001595715"/>
    </source>
</evidence>
<dbReference type="SUPFAM" id="SSF56300">
    <property type="entry name" value="Metallo-dependent phosphatases"/>
    <property type="match status" value="1"/>
</dbReference>
<protein>
    <submittedName>
        <fullName evidence="2">Metallophosphoesterase</fullName>
    </submittedName>
</protein>
<comment type="caution">
    <text evidence="2">The sequence shown here is derived from an EMBL/GenBank/DDBJ whole genome shotgun (WGS) entry which is preliminary data.</text>
</comment>
<proteinExistence type="predicted"/>
<dbReference type="InterPro" id="IPR029052">
    <property type="entry name" value="Metallo-depent_PP-like"/>
</dbReference>
<evidence type="ECO:0000259" key="1">
    <source>
        <dbReference type="Pfam" id="PF00149"/>
    </source>
</evidence>
<dbReference type="InterPro" id="IPR050126">
    <property type="entry name" value="Ap4A_hydrolase"/>
</dbReference>
<dbReference type="RefSeq" id="WP_377722607.1">
    <property type="nucleotide sequence ID" value="NZ_JBHSAM010000036.1"/>
</dbReference>
<feature type="domain" description="Calcineurin-like phosphoesterase" evidence="1">
    <location>
        <begin position="5"/>
        <end position="154"/>
    </location>
</feature>
<dbReference type="InterPro" id="IPR004843">
    <property type="entry name" value="Calcineurin-like_PHP"/>
</dbReference>
<accession>A0ABV8KDC7</accession>
<name>A0ABV8KDC7_9BACL</name>
<dbReference type="PANTHER" id="PTHR42850">
    <property type="entry name" value="METALLOPHOSPHOESTERASE"/>
    <property type="match status" value="1"/>
</dbReference>
<dbReference type="Gene3D" id="3.60.21.10">
    <property type="match status" value="1"/>
</dbReference>
<keyword evidence="3" id="KW-1185">Reference proteome</keyword>